<evidence type="ECO:0000256" key="2">
    <source>
        <dbReference type="ARBA" id="ARBA00023082"/>
    </source>
</evidence>
<sequence length="184" mass="21227">MNENAGIFEIPIVKAFVKKRKNRNLIYSFLTNPSQETEVALDKAFRDFYFNARFLSYISKTLHFHAINFDKRVRKQQCLSLNQTVEHAGSVELIELIPDPRSVCAFERAQGEQIESHLDNLHLAQAVSQLSMKQKQILFMYYVKGYNDSEIAKVLGVSQQAVSKMHKKCLLFLKHAMNEVRESG</sequence>
<name>A0ABY4WCR3_9BACL</name>
<evidence type="ECO:0000313" key="7">
    <source>
        <dbReference type="Proteomes" id="UP001056500"/>
    </source>
</evidence>
<evidence type="ECO:0000256" key="4">
    <source>
        <dbReference type="ARBA" id="ARBA00023163"/>
    </source>
</evidence>
<accession>A0ABY4WCR3</accession>
<feature type="domain" description="RNA polymerase sigma-70 region 4" evidence="5">
    <location>
        <begin position="127"/>
        <end position="175"/>
    </location>
</feature>
<dbReference type="InterPro" id="IPR014284">
    <property type="entry name" value="RNA_pol_sigma-70_dom"/>
</dbReference>
<dbReference type="PANTHER" id="PTHR30385">
    <property type="entry name" value="SIGMA FACTOR F FLAGELLAR"/>
    <property type="match status" value="1"/>
</dbReference>
<dbReference type="Proteomes" id="UP001056500">
    <property type="component" value="Chromosome"/>
</dbReference>
<keyword evidence="7" id="KW-1185">Reference proteome</keyword>
<dbReference type="NCBIfam" id="TIGR02937">
    <property type="entry name" value="sigma70-ECF"/>
    <property type="match status" value="1"/>
</dbReference>
<dbReference type="PANTHER" id="PTHR30385:SF7">
    <property type="entry name" value="RNA POLYMERASE SIGMA FACTOR FLIA"/>
    <property type="match status" value="1"/>
</dbReference>
<reference evidence="6" key="1">
    <citation type="submission" date="2022-06" db="EMBL/GenBank/DDBJ databases">
        <title>Genome sequencing of Brevibacillus sp. BB3-R1.</title>
        <authorList>
            <person name="Heo J."/>
            <person name="Lee D."/>
            <person name="Won M."/>
            <person name="Han B.-H."/>
            <person name="Hong S.-B."/>
            <person name="Kwon S.-W."/>
        </authorList>
    </citation>
    <scope>NUCLEOTIDE SEQUENCE</scope>
    <source>
        <strain evidence="6">BB3-R1</strain>
    </source>
</reference>
<protein>
    <submittedName>
        <fullName evidence="6">Sigma-70 family RNA polymerase sigma factor</fullName>
    </submittedName>
</protein>
<organism evidence="6 7">
    <name type="scientific">Brevibacillus ruminantium</name>
    <dbReference type="NCBI Taxonomy" id="2950604"/>
    <lineage>
        <taxon>Bacteria</taxon>
        <taxon>Bacillati</taxon>
        <taxon>Bacillota</taxon>
        <taxon>Bacilli</taxon>
        <taxon>Bacillales</taxon>
        <taxon>Paenibacillaceae</taxon>
        <taxon>Brevibacillus</taxon>
    </lineage>
</organism>
<dbReference type="Gene3D" id="1.20.140.160">
    <property type="match status" value="1"/>
</dbReference>
<dbReference type="RefSeq" id="WP_251872078.1">
    <property type="nucleotide sequence ID" value="NZ_CP098755.1"/>
</dbReference>
<keyword evidence="3" id="KW-0238">DNA-binding</keyword>
<dbReference type="InterPro" id="IPR013324">
    <property type="entry name" value="RNA_pol_sigma_r3/r4-like"/>
</dbReference>
<evidence type="ECO:0000313" key="6">
    <source>
        <dbReference type="EMBL" id="USG64970.1"/>
    </source>
</evidence>
<dbReference type="SUPFAM" id="SSF88659">
    <property type="entry name" value="Sigma3 and sigma4 domains of RNA polymerase sigma factors"/>
    <property type="match status" value="1"/>
</dbReference>
<dbReference type="InterPro" id="IPR007630">
    <property type="entry name" value="RNA_pol_sigma70_r4"/>
</dbReference>
<evidence type="ECO:0000259" key="5">
    <source>
        <dbReference type="Pfam" id="PF04545"/>
    </source>
</evidence>
<keyword evidence="4" id="KW-0804">Transcription</keyword>
<evidence type="ECO:0000256" key="3">
    <source>
        <dbReference type="ARBA" id="ARBA00023125"/>
    </source>
</evidence>
<keyword evidence="1" id="KW-0805">Transcription regulation</keyword>
<gene>
    <name evidence="6" type="ORF">NDK47_23050</name>
</gene>
<dbReference type="Pfam" id="PF04545">
    <property type="entry name" value="Sigma70_r4"/>
    <property type="match status" value="1"/>
</dbReference>
<dbReference type="EMBL" id="CP098755">
    <property type="protein sequence ID" value="USG64970.1"/>
    <property type="molecule type" value="Genomic_DNA"/>
</dbReference>
<keyword evidence="2" id="KW-0731">Sigma factor</keyword>
<dbReference type="CDD" id="cd06171">
    <property type="entry name" value="Sigma70_r4"/>
    <property type="match status" value="1"/>
</dbReference>
<evidence type="ECO:0000256" key="1">
    <source>
        <dbReference type="ARBA" id="ARBA00023015"/>
    </source>
</evidence>
<proteinExistence type="predicted"/>